<name>A0A8H5TI05_9HYPO</name>
<protein>
    <submittedName>
        <fullName evidence="2">Uncharacterized protein</fullName>
    </submittedName>
</protein>
<evidence type="ECO:0000313" key="3">
    <source>
        <dbReference type="Proteomes" id="UP000562682"/>
    </source>
</evidence>
<feature type="compositionally biased region" description="Polar residues" evidence="1">
    <location>
        <begin position="11"/>
        <end position="22"/>
    </location>
</feature>
<feature type="region of interest" description="Disordered" evidence="1">
    <location>
        <begin position="1"/>
        <end position="87"/>
    </location>
</feature>
<gene>
    <name evidence="2" type="ORF">FDENT_11396</name>
</gene>
<sequence>MFLPIDDMSDPSLSAAPSTNFNDAAGPSSRRLTKRVETAPSEDTTEGPFSSFEDETESLHFSSLSAQHKRQDVDRPTQHDLETEEEENMYIKPSTIVVYIAASPYANLQNEGDHFAVNVYPSGKRTCSKTMEPFDAERWESMEKWFGTGLCTCSGTKEFAKKECKEQQKAESQIDKDLVLVHQMILTMIFARATKRLVLLEPTS</sequence>
<reference evidence="2 3" key="1">
    <citation type="submission" date="2020-05" db="EMBL/GenBank/DDBJ databases">
        <title>Identification and distribution of gene clusters putatively required for synthesis of sphingolipid metabolism inhibitors in phylogenetically diverse species of the filamentous fungus Fusarium.</title>
        <authorList>
            <person name="Kim H.-S."/>
            <person name="Busman M."/>
            <person name="Brown D.W."/>
            <person name="Divon H."/>
            <person name="Uhlig S."/>
            <person name="Proctor R.H."/>
        </authorList>
    </citation>
    <scope>NUCLEOTIDE SEQUENCE [LARGE SCALE GENOMIC DNA]</scope>
    <source>
        <strain evidence="2 3">NRRL 25311</strain>
    </source>
</reference>
<feature type="compositionally biased region" description="Basic and acidic residues" evidence="1">
    <location>
        <begin position="69"/>
        <end position="81"/>
    </location>
</feature>
<evidence type="ECO:0000256" key="1">
    <source>
        <dbReference type="SAM" id="MobiDB-lite"/>
    </source>
</evidence>
<dbReference type="AlphaFoldDB" id="A0A8H5TI05"/>
<organism evidence="2 3">
    <name type="scientific">Fusarium denticulatum</name>
    <dbReference type="NCBI Taxonomy" id="48507"/>
    <lineage>
        <taxon>Eukaryota</taxon>
        <taxon>Fungi</taxon>
        <taxon>Dikarya</taxon>
        <taxon>Ascomycota</taxon>
        <taxon>Pezizomycotina</taxon>
        <taxon>Sordariomycetes</taxon>
        <taxon>Hypocreomycetidae</taxon>
        <taxon>Hypocreales</taxon>
        <taxon>Nectriaceae</taxon>
        <taxon>Fusarium</taxon>
        <taxon>Fusarium fujikuroi species complex</taxon>
    </lineage>
</organism>
<dbReference type="Proteomes" id="UP000562682">
    <property type="component" value="Unassembled WGS sequence"/>
</dbReference>
<accession>A0A8H5TI05</accession>
<comment type="caution">
    <text evidence="2">The sequence shown here is derived from an EMBL/GenBank/DDBJ whole genome shotgun (WGS) entry which is preliminary data.</text>
</comment>
<proteinExistence type="predicted"/>
<dbReference type="EMBL" id="JAAOAK010000370">
    <property type="protein sequence ID" value="KAF5669883.1"/>
    <property type="molecule type" value="Genomic_DNA"/>
</dbReference>
<evidence type="ECO:0000313" key="2">
    <source>
        <dbReference type="EMBL" id="KAF5669883.1"/>
    </source>
</evidence>
<keyword evidence="3" id="KW-1185">Reference proteome</keyword>